<dbReference type="PRINTS" id="PR00405">
    <property type="entry name" value="REVINTRACTNG"/>
</dbReference>
<evidence type="ECO:0000259" key="7">
    <source>
        <dbReference type="PROSITE" id="PS50115"/>
    </source>
</evidence>
<comment type="caution">
    <text evidence="8">The sequence shown here is derived from an EMBL/GenBank/DDBJ whole genome shotgun (WGS) entry which is preliminary data.</text>
</comment>
<dbReference type="GO" id="GO:0007289">
    <property type="term" value="P:spermatid nucleus differentiation"/>
    <property type="evidence" value="ECO:0007669"/>
    <property type="project" value="TreeGrafter"/>
</dbReference>
<evidence type="ECO:0000313" key="9">
    <source>
        <dbReference type="Proteomes" id="UP000812440"/>
    </source>
</evidence>
<dbReference type="GO" id="GO:0005096">
    <property type="term" value="F:GTPase activator activity"/>
    <property type="evidence" value="ECO:0007669"/>
    <property type="project" value="InterPro"/>
</dbReference>
<evidence type="ECO:0000256" key="3">
    <source>
        <dbReference type="ARBA" id="ARBA00022771"/>
    </source>
</evidence>
<dbReference type="InterPro" id="IPR001164">
    <property type="entry name" value="ArfGAP_dom"/>
</dbReference>
<reference evidence="8" key="1">
    <citation type="thesis" date="2020" institute="ProQuest LLC" country="789 East Eisenhower Parkway, Ann Arbor, MI, USA">
        <title>Comparative Genomics and Chromosome Evolution.</title>
        <authorList>
            <person name="Mudd A.B."/>
        </authorList>
    </citation>
    <scope>NUCLEOTIDE SEQUENCE</scope>
    <source>
        <strain evidence="8">Female2</strain>
        <tissue evidence="8">Blood</tissue>
    </source>
</reference>
<dbReference type="PANTHER" id="PTHR46134:SF3">
    <property type="entry name" value="ARFGAP WITH FG REPEATS 1"/>
    <property type="match status" value="1"/>
</dbReference>
<dbReference type="Pfam" id="PF01412">
    <property type="entry name" value="ArfGap"/>
    <property type="match status" value="1"/>
</dbReference>
<evidence type="ECO:0000256" key="5">
    <source>
        <dbReference type="PROSITE-ProRule" id="PRU00288"/>
    </source>
</evidence>
<dbReference type="GO" id="GO:0001675">
    <property type="term" value="P:acrosome assembly"/>
    <property type="evidence" value="ECO:0007669"/>
    <property type="project" value="TreeGrafter"/>
</dbReference>
<evidence type="ECO:0000256" key="4">
    <source>
        <dbReference type="ARBA" id="ARBA00022833"/>
    </source>
</evidence>
<evidence type="ECO:0000256" key="6">
    <source>
        <dbReference type="SAM" id="MobiDB-lite"/>
    </source>
</evidence>
<keyword evidence="2" id="KW-0677">Repeat</keyword>
<evidence type="ECO:0000256" key="2">
    <source>
        <dbReference type="ARBA" id="ARBA00022737"/>
    </source>
</evidence>
<evidence type="ECO:0000256" key="1">
    <source>
        <dbReference type="ARBA" id="ARBA00022723"/>
    </source>
</evidence>
<dbReference type="OrthoDB" id="6036at2759"/>
<feature type="compositionally biased region" description="Low complexity" evidence="6">
    <location>
        <begin position="280"/>
        <end position="298"/>
    </location>
</feature>
<dbReference type="GO" id="GO:0008270">
    <property type="term" value="F:zinc ion binding"/>
    <property type="evidence" value="ECO:0007669"/>
    <property type="project" value="UniProtKB-KW"/>
</dbReference>
<dbReference type="InterPro" id="IPR038508">
    <property type="entry name" value="ArfGAP_dom_sf"/>
</dbReference>
<dbReference type="AlphaFoldDB" id="A0A8T2JJX8"/>
<sequence>MAASAKRKQEEKHLKMLREMTSLPHNRKCFDCDQRGPTYANMTMGAFVCTSCSGILRGLNPPHRVKSISMTTFTQQEIEFLQKHGNDVCKQIWLGLFDDRSSAIPDFRDPQKVKEFLQEKYEKKRWYVPPEQAKVVASVHASISGSSASSASSTPEVKPLKTLLGDTAPVLQLNKGTPSQSPIVARNQGSQVHQEKKQFDLLSDLGADIFAAPPSQTGASANFANFANFNSHTAHNSSAHADFANFDAFGQSSGANNFGAFPTSNQTPSQPINTGGGQGSSFSSTSVPASSGSSVSAPTDNVFGMGSSVPTAHTHSVASATGPFGAPASTNPFVSASVNPAVNPFQTNGRAPPGVRENQTEVPFHAFHQTRLSSAAGPMDVSSFGTASLSMPTGFGTRAPYSLPTSFSGSFHQPAFTPQTAFPQQTAFSQQPNGNIQGAGYAVFGQTKPVVTPFGQVTAPAVSSNPFMAGAPSGQFPSGSSSTNPFL</sequence>
<dbReference type="GO" id="GO:0045109">
    <property type="term" value="P:intermediate filament organization"/>
    <property type="evidence" value="ECO:0007669"/>
    <property type="project" value="TreeGrafter"/>
</dbReference>
<keyword evidence="3 5" id="KW-0863">Zinc-finger</keyword>
<dbReference type="SUPFAM" id="SSF57863">
    <property type="entry name" value="ArfGap/RecO-like zinc finger"/>
    <property type="match status" value="1"/>
</dbReference>
<dbReference type="InterPro" id="IPR037278">
    <property type="entry name" value="ARFGAP/RecO"/>
</dbReference>
<dbReference type="Proteomes" id="UP000812440">
    <property type="component" value="Chromosome 5"/>
</dbReference>
<feature type="domain" description="Arf-GAP" evidence="7">
    <location>
        <begin position="11"/>
        <end position="135"/>
    </location>
</feature>
<keyword evidence="1" id="KW-0479">Metal-binding</keyword>
<dbReference type="InterPro" id="IPR052248">
    <property type="entry name" value="Arf-GAP_FG-repeat_protein"/>
</dbReference>
<feature type="region of interest" description="Disordered" evidence="6">
    <location>
        <begin position="257"/>
        <end position="298"/>
    </location>
</feature>
<dbReference type="PANTHER" id="PTHR46134">
    <property type="entry name" value="DRONGO, ISOFORM F"/>
    <property type="match status" value="1"/>
</dbReference>
<feature type="compositionally biased region" description="Polar residues" evidence="6">
    <location>
        <begin position="257"/>
        <end position="273"/>
    </location>
</feature>
<keyword evidence="4" id="KW-0862">Zinc</keyword>
<protein>
    <recommendedName>
        <fullName evidence="7">Arf-GAP domain-containing protein</fullName>
    </recommendedName>
</protein>
<name>A0A8T2JJX8_9PIPI</name>
<gene>
    <name evidence="8" type="ORF">GDO86_010307</name>
</gene>
<dbReference type="CDD" id="cd08857">
    <property type="entry name" value="ArfGap_AGFG1"/>
    <property type="match status" value="1"/>
</dbReference>
<evidence type="ECO:0000313" key="8">
    <source>
        <dbReference type="EMBL" id="KAG8445479.1"/>
    </source>
</evidence>
<accession>A0A8T2JJX8</accession>
<organism evidence="8 9">
    <name type="scientific">Hymenochirus boettgeri</name>
    <name type="common">Congo dwarf clawed frog</name>
    <dbReference type="NCBI Taxonomy" id="247094"/>
    <lineage>
        <taxon>Eukaryota</taxon>
        <taxon>Metazoa</taxon>
        <taxon>Chordata</taxon>
        <taxon>Craniata</taxon>
        <taxon>Vertebrata</taxon>
        <taxon>Euteleostomi</taxon>
        <taxon>Amphibia</taxon>
        <taxon>Batrachia</taxon>
        <taxon>Anura</taxon>
        <taxon>Pipoidea</taxon>
        <taxon>Pipidae</taxon>
        <taxon>Pipinae</taxon>
        <taxon>Hymenochirus</taxon>
    </lineage>
</organism>
<keyword evidence="9" id="KW-1185">Reference proteome</keyword>
<dbReference type="Gene3D" id="1.10.220.150">
    <property type="entry name" value="Arf GTPase activating protein"/>
    <property type="match status" value="1"/>
</dbReference>
<dbReference type="PROSITE" id="PS50115">
    <property type="entry name" value="ARFGAP"/>
    <property type="match status" value="1"/>
</dbReference>
<dbReference type="EMBL" id="JAACNH010000004">
    <property type="protein sequence ID" value="KAG8445479.1"/>
    <property type="molecule type" value="Genomic_DNA"/>
</dbReference>
<dbReference type="GO" id="GO:0031410">
    <property type="term" value="C:cytoplasmic vesicle"/>
    <property type="evidence" value="ECO:0007669"/>
    <property type="project" value="TreeGrafter"/>
</dbReference>
<proteinExistence type="predicted"/>
<dbReference type="FunFam" id="1.10.220.150:FF:000005">
    <property type="entry name" value="Arf-GAP domain and FG repeat-containing protein 1"/>
    <property type="match status" value="1"/>
</dbReference>
<dbReference type="Gene3D" id="3.30.450.50">
    <property type="entry name" value="Longin domain"/>
    <property type="match status" value="1"/>
</dbReference>
<dbReference type="SMART" id="SM00105">
    <property type="entry name" value="ArfGap"/>
    <property type="match status" value="1"/>
</dbReference>
<dbReference type="GO" id="GO:0016020">
    <property type="term" value="C:membrane"/>
    <property type="evidence" value="ECO:0007669"/>
    <property type="project" value="TreeGrafter"/>
</dbReference>